<dbReference type="PANTHER" id="PTHR43235">
    <property type="entry name" value="GLUTAMINE AMIDOTRANSFERASE PB2B2.05-RELATED"/>
    <property type="match status" value="1"/>
</dbReference>
<dbReference type="SUPFAM" id="SSF52317">
    <property type="entry name" value="Class I glutamine amidotransferase-like"/>
    <property type="match status" value="1"/>
</dbReference>
<evidence type="ECO:0000313" key="1">
    <source>
        <dbReference type="EMBL" id="WOV88387.1"/>
    </source>
</evidence>
<organism evidence="1 2">
    <name type="scientific">Sporosarcina oncorhynchi</name>
    <dbReference type="NCBI Taxonomy" id="3056444"/>
    <lineage>
        <taxon>Bacteria</taxon>
        <taxon>Bacillati</taxon>
        <taxon>Bacillota</taxon>
        <taxon>Bacilli</taxon>
        <taxon>Bacillales</taxon>
        <taxon>Caryophanaceae</taxon>
        <taxon>Sporosarcina</taxon>
    </lineage>
</organism>
<dbReference type="EMBL" id="CP129118">
    <property type="protein sequence ID" value="WOV88387.1"/>
    <property type="molecule type" value="Genomic_DNA"/>
</dbReference>
<accession>A0ABZ0L747</accession>
<dbReference type="RefSeq" id="WP_317969391.1">
    <property type="nucleotide sequence ID" value="NZ_CP129118.1"/>
</dbReference>
<name>A0ABZ0L747_9BACL</name>
<dbReference type="PANTHER" id="PTHR43235:SF1">
    <property type="entry name" value="GLUTAMINE AMIDOTRANSFERASE PB2B2.05-RELATED"/>
    <property type="match status" value="1"/>
</dbReference>
<keyword evidence="1" id="KW-0378">Hydrolase</keyword>
<gene>
    <name evidence="1" type="ORF">QWT69_04490</name>
</gene>
<sequence length="233" mass="25351">MKPIIGVTTDVDDAGSQFTRLAYIEAVQKAGGVPIILPTGNDEDVEQICGLLDGLLLTGGGDVDPSHFNENPNPKLGDVTPERDSIELLLASHMLKADKPILGICRGMQLLNIHFGGTVYQDLDSQYGDTLIKHSQKARSEFPTHNVIVKPQTKYHSIVNENSIRVNSYHHQGLKDIGGPLIVSGEAPDGVAEVIESTEHAFVIGLQWHPELLLKKQDPNSAKLFEAFIDACN</sequence>
<reference evidence="1 2" key="1">
    <citation type="submission" date="2023-06" db="EMBL/GenBank/DDBJ databases">
        <title>Sporosarcina sp. nov., isolated from Korean tranditional fermented seafood 'Jeotgal'.</title>
        <authorList>
            <person name="Yang A.I."/>
            <person name="Shin N.-R."/>
        </authorList>
    </citation>
    <scope>NUCLEOTIDE SEQUENCE [LARGE SCALE GENOMIC DNA]</scope>
    <source>
        <strain evidence="1 2">T2O-4</strain>
    </source>
</reference>
<evidence type="ECO:0000313" key="2">
    <source>
        <dbReference type="Proteomes" id="UP001303902"/>
    </source>
</evidence>
<dbReference type="Gene3D" id="3.40.50.880">
    <property type="match status" value="1"/>
</dbReference>
<dbReference type="CDD" id="cd01745">
    <property type="entry name" value="GATase1_2"/>
    <property type="match status" value="1"/>
</dbReference>
<keyword evidence="2" id="KW-1185">Reference proteome</keyword>
<dbReference type="InterPro" id="IPR044668">
    <property type="entry name" value="PuuD-like"/>
</dbReference>
<dbReference type="InterPro" id="IPR011697">
    <property type="entry name" value="Peptidase_C26"/>
</dbReference>
<dbReference type="PROSITE" id="PS51273">
    <property type="entry name" value="GATASE_TYPE_1"/>
    <property type="match status" value="1"/>
</dbReference>
<dbReference type="Pfam" id="PF07722">
    <property type="entry name" value="Peptidase_C26"/>
    <property type="match status" value="1"/>
</dbReference>
<dbReference type="InterPro" id="IPR029062">
    <property type="entry name" value="Class_I_gatase-like"/>
</dbReference>
<dbReference type="Proteomes" id="UP001303902">
    <property type="component" value="Chromosome"/>
</dbReference>
<dbReference type="GO" id="GO:0016787">
    <property type="term" value="F:hydrolase activity"/>
    <property type="evidence" value="ECO:0007669"/>
    <property type="project" value="UniProtKB-KW"/>
</dbReference>
<proteinExistence type="predicted"/>
<protein>
    <submittedName>
        <fullName evidence="1">Gamma-glutamyl-gamma-aminobutyrate hydrolase family protein</fullName>
    </submittedName>
</protein>